<feature type="compositionally biased region" description="Basic and acidic residues" evidence="2">
    <location>
        <begin position="1103"/>
        <end position="1112"/>
    </location>
</feature>
<feature type="region of interest" description="Disordered" evidence="2">
    <location>
        <begin position="1088"/>
        <end position="1130"/>
    </location>
</feature>
<feature type="region of interest" description="Disordered" evidence="2">
    <location>
        <begin position="1239"/>
        <end position="1309"/>
    </location>
</feature>
<dbReference type="PaxDb" id="121845-A0A3Q0J032"/>
<dbReference type="Gene3D" id="1.25.40.720">
    <property type="entry name" value="Telomere length regulation protein 2, C-terminal domain"/>
    <property type="match status" value="1"/>
</dbReference>
<gene>
    <name evidence="5" type="primary">LOC103512565</name>
</gene>
<dbReference type="STRING" id="121845.A0A3Q0J032"/>
<dbReference type="PANTHER" id="PTHR15830">
    <property type="entry name" value="TELOMERE LENGTH REGULATION PROTEIN TEL2 FAMILY MEMBER"/>
    <property type="match status" value="1"/>
</dbReference>
<organism evidence="4 5">
    <name type="scientific">Diaphorina citri</name>
    <name type="common">Asian citrus psyllid</name>
    <dbReference type="NCBI Taxonomy" id="121845"/>
    <lineage>
        <taxon>Eukaryota</taxon>
        <taxon>Metazoa</taxon>
        <taxon>Ecdysozoa</taxon>
        <taxon>Arthropoda</taxon>
        <taxon>Hexapoda</taxon>
        <taxon>Insecta</taxon>
        <taxon>Pterygota</taxon>
        <taxon>Neoptera</taxon>
        <taxon>Paraneoptera</taxon>
        <taxon>Hemiptera</taxon>
        <taxon>Sternorrhyncha</taxon>
        <taxon>Psylloidea</taxon>
        <taxon>Psyllidae</taxon>
        <taxon>Diaphorininae</taxon>
        <taxon>Diaphorina</taxon>
    </lineage>
</organism>
<evidence type="ECO:0000313" key="5">
    <source>
        <dbReference type="RefSeq" id="XP_026681801.1"/>
    </source>
</evidence>
<feature type="region of interest" description="Disordered" evidence="2">
    <location>
        <begin position="729"/>
        <end position="804"/>
    </location>
</feature>
<feature type="compositionally biased region" description="Basic and acidic residues" evidence="2">
    <location>
        <begin position="1509"/>
        <end position="1519"/>
    </location>
</feature>
<feature type="compositionally biased region" description="Basic and acidic residues" evidence="2">
    <location>
        <begin position="1178"/>
        <end position="1197"/>
    </location>
</feature>
<feature type="compositionally biased region" description="Acidic residues" evidence="2">
    <location>
        <begin position="43"/>
        <end position="58"/>
    </location>
</feature>
<feature type="compositionally biased region" description="Polar residues" evidence="2">
    <location>
        <begin position="528"/>
        <end position="551"/>
    </location>
</feature>
<feature type="compositionally biased region" description="Low complexity" evidence="2">
    <location>
        <begin position="247"/>
        <end position="259"/>
    </location>
</feature>
<sequence>MSSDGVTMSGFGPGSGDQWEDLPPAKDWSKEDDWDTDRVAGFEESENTSDNDVDDSSDVDNQSPPPPSTIAPPPIKPLGGSTSGKYTDTKKSTLSSPSKKSTTGLKKIDLGAAAHYGKDSGSQSGVSAGPAQGASKVSSDSNGFDLLGELITPEATPSKSTSNTDFGDFEAASFANSNVDSSKISSSAAADDFADFSSAFSSSSSTNVAASSSNPLSNQSSVAQSSNADLLSGLSSLSLGPSSLAMGPSSLPMGGPSSLTMGTSSLMGPSSLMGASSLPMGGAPSMSFPAPGPASFPDLSSVLCAPPNLPALLTLLNKHLPGPLTHAKLLGTDRPRPSFAEFSRRYSRLLAAVIPSLLEVTNGEIVLTRLIVIEDANVFTLDGALRELIAGIKRFERPCRNRDKLVETLVRLMRNEAVFLSLFCVDWEESDATDKGTLDINAKNSSSKTSESSANRENDSTPKGTVDKNNKNSSAKNPESSASRKTMSADKTSPRTSPTKATAVNSSQSSNSIPKSDTQTKPKESLKTDCQSNSGQSHSIPQTGSQTSNPSFKADTQPCPSTSSQTTNPSFKAATQPSPSTPDLSCLPIESRAVFSTADDLLSLLPNLSSHVSIAVKLDLPAFFRFLNVEKLVLVHLLNAIRISWEMAKADPLGGFDPVGNDRYRQGGKKDVKGIERVCETSDRCEINQGRQGGKGVEKVCETSGKCVTGKTQGCAEKVGTFQGVREGCSKVHQKGQDVTRQVGNTGKRNEKQSRGSPCKSIPESLRPPAGKVKPEPPHSLGGKPDSPGNNSKTTEQSDGGVHDSIEIPQSRYLHINTYLSHHLFNKLLSNFPIGPTPMGEHCRFLRKMLNIFHLWVLEDGFFTARLQSLLAGLGKRSLELLVTYMLKYVDDPLVCERLCERWMASKDFEALLAVKMVFQRQWSVLHPETDVVVRNLVHLLAKVSEVQHAIESGRGEGENTAKGDGNAKGGQQGQASSSRDAGSGGNPSSGDELAVFRRVLMNALQLWSSYQVIVHSDLHQHAYLSKMIVNMVAWEPTLITPTEKYLLNGIMSHLKCTNEVLRTIGMICGDLILGMINECAGNPGKSGESLAQGVIKSAESTKPSRDGKASEDGLSSKTEDGPPKTIGFDYDCISPEAKAYVDSMKRIMVTRRGVSEGKTDKVNKDKVSRTKQNTGRDNSEEMKTENKVKRNPESTKETGTSNIPSTTGETNPEQSGMELADEMLLALLEEFEIGTQEVSLRNRGSRGKDSEKAAEDANKTDAHEGEKDQKGVGKKKTKRDREENVEGSNVASAEQPDSDDDASSTNSFLLDSDDEEYAEVTADAASSQNALASKVPKYLRDLKDFFTRDRSKETDNAAEVWIQTMVSAEKIIREQLPRDDVHVGLELLNIFVTMDPEFYFKAFERVRFNTILSILFVYPKQAAEYLATQFHAYGHQYSVRQKILLLDALSHSAHLLANPEEEQPEEEQPEEASPTGKTDKSDKENLVGGPKAGSALEKGTGKVASQTKDVKSLGKDSHQPCSTDGEPPDVTALKEEILGNLVWRSRKLDLPQDEFHGPGGAKLRVNHFANEVPWFFYPLIRGKTTRQDVFIPLKPREKESLSEFDEAETRRRQEDNMRMLEEIERSLAADNVPGDTQPHKKPASIGSSSTKPDAKPVFSSHSSTKPDATLSDISLDRTSRVLADIKASIEDPDLKARNLQRKLDEFVIVRLIKSLSVILLASQHSIHNIPMCGEMLEFLAALSQDGARIGGVTDELKMAILGGAAAVLLSATRSRVKDLDLAWIGSWCVRILSESCERRVVEMGRRVLSLYVGLCEEVNGGVVPS</sequence>
<feature type="compositionally biased region" description="Polar residues" evidence="2">
    <location>
        <begin position="1198"/>
        <end position="1215"/>
    </location>
</feature>
<feature type="compositionally biased region" description="Basic and acidic residues" evidence="2">
    <location>
        <begin position="518"/>
        <end position="527"/>
    </location>
</feature>
<feature type="compositionally biased region" description="Pro residues" evidence="2">
    <location>
        <begin position="63"/>
        <end position="76"/>
    </location>
</feature>
<dbReference type="GO" id="GO:0051083">
    <property type="term" value="P:'de novo' cotranslational protein folding"/>
    <property type="evidence" value="ECO:0007669"/>
    <property type="project" value="TreeGrafter"/>
</dbReference>
<feature type="compositionally biased region" description="Polar residues" evidence="2">
    <location>
        <begin position="788"/>
        <end position="798"/>
    </location>
</feature>
<dbReference type="Pfam" id="PF10193">
    <property type="entry name" value="Telomere_reg-2"/>
    <property type="match status" value="1"/>
</dbReference>
<dbReference type="RefSeq" id="XP_026681801.1">
    <property type="nucleotide sequence ID" value="XM_026826000.1"/>
</dbReference>
<dbReference type="PANTHER" id="PTHR15830:SF10">
    <property type="entry name" value="TELOMERE LENGTH REGULATION PROTEIN TEL2 HOMOLOG"/>
    <property type="match status" value="1"/>
</dbReference>
<feature type="compositionally biased region" description="Low complexity" evidence="2">
    <location>
        <begin position="441"/>
        <end position="453"/>
    </location>
</feature>
<feature type="region of interest" description="Disordered" evidence="2">
    <location>
        <begin position="247"/>
        <end position="266"/>
    </location>
</feature>
<evidence type="ECO:0000256" key="2">
    <source>
        <dbReference type="SAM" id="MobiDB-lite"/>
    </source>
</evidence>
<evidence type="ECO:0000313" key="4">
    <source>
        <dbReference type="Proteomes" id="UP000079169"/>
    </source>
</evidence>
<feature type="compositionally biased region" description="Low complexity" evidence="2">
    <location>
        <begin position="92"/>
        <end position="105"/>
    </location>
</feature>
<dbReference type="GO" id="GO:0042162">
    <property type="term" value="F:telomeric DNA binding"/>
    <property type="evidence" value="ECO:0007669"/>
    <property type="project" value="TreeGrafter"/>
</dbReference>
<protein>
    <submittedName>
        <fullName evidence="5">Uncharacterized protein LOC103512565</fullName>
    </submittedName>
</protein>
<feature type="compositionally biased region" description="Basic and acidic residues" evidence="2">
    <location>
        <begin position="454"/>
        <end position="470"/>
    </location>
</feature>
<feature type="region of interest" description="Disordered" evidence="2">
    <location>
        <begin position="1"/>
        <end position="167"/>
    </location>
</feature>
<dbReference type="GeneID" id="103512565"/>
<dbReference type="KEGG" id="dci:103512565"/>
<feature type="region of interest" description="Disordered" evidence="2">
    <location>
        <begin position="1628"/>
        <end position="1671"/>
    </location>
</feature>
<feature type="region of interest" description="Disordered" evidence="2">
    <location>
        <begin position="1153"/>
        <end position="1216"/>
    </location>
</feature>
<feature type="compositionally biased region" description="Low complexity" evidence="2">
    <location>
        <begin position="556"/>
        <end position="570"/>
    </location>
</feature>
<feature type="compositionally biased region" description="Polar residues" evidence="2">
    <location>
        <begin position="573"/>
        <end position="583"/>
    </location>
</feature>
<feature type="compositionally biased region" description="Basic and acidic residues" evidence="2">
    <location>
        <begin position="1154"/>
        <end position="1169"/>
    </location>
</feature>
<feature type="domain" description="Telomere length regulation protein conserved" evidence="3">
    <location>
        <begin position="1337"/>
        <end position="1454"/>
    </location>
</feature>
<feature type="compositionally biased region" description="Polar residues" evidence="2">
    <location>
        <begin position="471"/>
        <end position="504"/>
    </location>
</feature>
<reference evidence="5" key="1">
    <citation type="submission" date="2025-08" db="UniProtKB">
        <authorList>
            <consortium name="RefSeq"/>
        </authorList>
    </citation>
    <scope>IDENTIFICATION</scope>
</reference>
<comment type="similarity">
    <text evidence="1">Belongs to the TEL2 family.</text>
</comment>
<name>A0A3Q0J032_DIACI</name>
<feature type="region of interest" description="Disordered" evidence="2">
    <location>
        <begin position="952"/>
        <end position="990"/>
    </location>
</feature>
<dbReference type="InterPro" id="IPR051970">
    <property type="entry name" value="TEL2_Regulation"/>
</dbReference>
<dbReference type="GO" id="GO:0005829">
    <property type="term" value="C:cytosol"/>
    <property type="evidence" value="ECO:0007669"/>
    <property type="project" value="TreeGrafter"/>
</dbReference>
<keyword evidence="4" id="KW-1185">Reference proteome</keyword>
<accession>A0A3Q0J032</accession>
<evidence type="ECO:0000256" key="1">
    <source>
        <dbReference type="ARBA" id="ARBA00006133"/>
    </source>
</evidence>
<feature type="compositionally biased region" description="Basic and acidic residues" evidence="2">
    <location>
        <begin position="952"/>
        <end position="962"/>
    </location>
</feature>
<proteinExistence type="inferred from homology"/>
<feature type="region of interest" description="Disordered" evidence="2">
    <location>
        <begin position="436"/>
        <end position="585"/>
    </location>
</feature>
<feature type="region of interest" description="Disordered" evidence="2">
    <location>
        <begin position="1459"/>
        <end position="1530"/>
    </location>
</feature>
<feature type="compositionally biased region" description="Polar residues" evidence="2">
    <location>
        <begin position="155"/>
        <end position="165"/>
    </location>
</feature>
<feature type="compositionally biased region" description="Acidic residues" evidence="2">
    <location>
        <begin position="1460"/>
        <end position="1471"/>
    </location>
</feature>
<feature type="compositionally biased region" description="Basic and acidic residues" evidence="2">
    <location>
        <begin position="23"/>
        <end position="41"/>
    </location>
</feature>
<dbReference type="GO" id="GO:0051879">
    <property type="term" value="F:Hsp90 protein binding"/>
    <property type="evidence" value="ECO:0007669"/>
    <property type="project" value="TreeGrafter"/>
</dbReference>
<feature type="compositionally biased region" description="Basic and acidic residues" evidence="2">
    <location>
        <begin position="1247"/>
        <end position="1272"/>
    </location>
</feature>
<feature type="compositionally biased region" description="Polar residues" evidence="2">
    <location>
        <begin position="737"/>
        <end position="747"/>
    </location>
</feature>
<dbReference type="Proteomes" id="UP000079169">
    <property type="component" value="Unplaced"/>
</dbReference>
<evidence type="ECO:0000259" key="3">
    <source>
        <dbReference type="Pfam" id="PF10193"/>
    </source>
</evidence>
<dbReference type="InterPro" id="IPR038528">
    <property type="entry name" value="TEL2_C_sf"/>
</dbReference>
<dbReference type="InterPro" id="IPR019337">
    <property type="entry name" value="Telomere_length_regulation_dom"/>
</dbReference>